<dbReference type="EMBL" id="VOEI01000001">
    <property type="protein sequence ID" value="TWR28281.1"/>
    <property type="molecule type" value="Genomic_DNA"/>
</dbReference>
<dbReference type="RefSeq" id="WP_146269077.1">
    <property type="nucleotide sequence ID" value="NZ_VOEI01000001.1"/>
</dbReference>
<evidence type="ECO:0000259" key="1">
    <source>
        <dbReference type="Pfam" id="PF04264"/>
    </source>
</evidence>
<dbReference type="InterPro" id="IPR007372">
    <property type="entry name" value="Lipid/polyisoprenoid-bd_YceI"/>
</dbReference>
<dbReference type="Pfam" id="PF04264">
    <property type="entry name" value="YceI"/>
    <property type="match status" value="1"/>
</dbReference>
<dbReference type="InterPro" id="IPR036761">
    <property type="entry name" value="TTHA0802/YceI-like_sf"/>
</dbReference>
<dbReference type="Proteomes" id="UP000318010">
    <property type="component" value="Unassembled WGS sequence"/>
</dbReference>
<keyword evidence="3" id="KW-1185">Reference proteome</keyword>
<evidence type="ECO:0000313" key="3">
    <source>
        <dbReference type="Proteomes" id="UP000318010"/>
    </source>
</evidence>
<reference evidence="2 3" key="1">
    <citation type="submission" date="2019-07" db="EMBL/GenBank/DDBJ databases">
        <authorList>
            <person name="Kim J."/>
        </authorList>
    </citation>
    <scope>NUCLEOTIDE SEQUENCE [LARGE SCALE GENOMIC DNA]</scope>
    <source>
        <strain evidence="2 3">MJ1a</strain>
    </source>
</reference>
<dbReference type="AlphaFoldDB" id="A0A563UA64"/>
<comment type="caution">
    <text evidence="2">The sequence shown here is derived from an EMBL/GenBank/DDBJ whole genome shotgun (WGS) entry which is preliminary data.</text>
</comment>
<sequence>MKHIGLILLVWFGINQAGQDIYVCKNAVVNIYSKAPIEDIEARSAKGTSVLNTTTGEVAFAVPIRSLKFEKALMQEHFNENYMESDKYPQASFKGKINEKIDTGKDGVYPVTATGVFEAHGVKQNRTIPGKITISGGNLTLTSEFMVACKDHKIDIPTLVFKNIAETIKVNVTAAYSPNK</sequence>
<feature type="domain" description="Lipid/polyisoprenoid-binding YceI-like" evidence="1">
    <location>
        <begin position="47"/>
        <end position="174"/>
    </location>
</feature>
<proteinExistence type="predicted"/>
<gene>
    <name evidence="2" type="ORF">FPZ42_03440</name>
</gene>
<name>A0A563UA64_9SPHI</name>
<accession>A0A563UA64</accession>
<organism evidence="2 3">
    <name type="scientific">Mucilaginibacter achroorhodeus</name>
    <dbReference type="NCBI Taxonomy" id="2599294"/>
    <lineage>
        <taxon>Bacteria</taxon>
        <taxon>Pseudomonadati</taxon>
        <taxon>Bacteroidota</taxon>
        <taxon>Sphingobacteriia</taxon>
        <taxon>Sphingobacteriales</taxon>
        <taxon>Sphingobacteriaceae</taxon>
        <taxon>Mucilaginibacter</taxon>
    </lineage>
</organism>
<evidence type="ECO:0000313" key="2">
    <source>
        <dbReference type="EMBL" id="TWR28281.1"/>
    </source>
</evidence>
<dbReference type="OrthoDB" id="116832at2"/>
<protein>
    <submittedName>
        <fullName evidence="2">YceI family protein</fullName>
    </submittedName>
</protein>
<dbReference type="Gene3D" id="2.40.128.110">
    <property type="entry name" value="Lipid/polyisoprenoid-binding, YceI-like"/>
    <property type="match status" value="1"/>
</dbReference>
<dbReference type="SUPFAM" id="SSF101874">
    <property type="entry name" value="YceI-like"/>
    <property type="match status" value="1"/>
</dbReference>